<evidence type="ECO:0000256" key="1">
    <source>
        <dbReference type="SAM" id="Phobius"/>
    </source>
</evidence>
<comment type="caution">
    <text evidence="2">The sequence shown here is derived from an EMBL/GenBank/DDBJ whole genome shotgun (WGS) entry which is preliminary data.</text>
</comment>
<gene>
    <name evidence="2" type="ORF">LTR78_006797</name>
</gene>
<name>A0AAE1BZD0_9PEZI</name>
<feature type="transmembrane region" description="Helical" evidence="1">
    <location>
        <begin position="98"/>
        <end position="118"/>
    </location>
</feature>
<dbReference type="Proteomes" id="UP001274830">
    <property type="component" value="Unassembled WGS sequence"/>
</dbReference>
<dbReference type="PANTHER" id="PTHR37490">
    <property type="entry name" value="EXPRESSED PROTEIN"/>
    <property type="match status" value="1"/>
</dbReference>
<feature type="transmembrane region" description="Helical" evidence="1">
    <location>
        <begin position="174"/>
        <end position="192"/>
    </location>
</feature>
<evidence type="ECO:0000313" key="2">
    <source>
        <dbReference type="EMBL" id="KAK3673252.1"/>
    </source>
</evidence>
<feature type="transmembrane region" description="Helical" evidence="1">
    <location>
        <begin position="212"/>
        <end position="231"/>
    </location>
</feature>
<accession>A0AAE1BZD0</accession>
<feature type="transmembrane region" description="Helical" evidence="1">
    <location>
        <begin position="360"/>
        <end position="378"/>
    </location>
</feature>
<dbReference type="AlphaFoldDB" id="A0AAE1BZD0"/>
<protein>
    <submittedName>
        <fullName evidence="2">Uncharacterized protein</fullName>
    </submittedName>
</protein>
<sequence length="684" mass="75385">MWPLLIWTTAATISISTTHHLIWSDVKLHYPFRLLTIHVTAAFVFRAIWMLVVWSRQVRPSELTGGRARSLEARLRDALFVVAANTTLGFGYKALLDMGSISTIAMGLTVPLPLEHVMMKLLQGHRQLHGLGLIWTLITVTSAVTARMMSVWVSQWTTVGPQSRSSGEQEPDRRILLALTIGAPAAVLLAMFGEEDNIGRFRIAAMRVPWLMALNIMASAVALGMCCSIFGNLPPLGDVEEAVHGPPTSSHSSQHSQVLQSAMLTGLILVCTTQLTGRGTGLTLVQAAAYFIALAVQLPSLDAGGHGKLTAFMLRQDDLRTVLLEDDKTEGDSRTSNEKVQSLQVTVRKDYAKSVATNRAVLNVVTTTLILLALTLFWSSQSEVVPALTMPLVSLPGSGSLDIVVSRYQEPYSSVVSMLDSIHNIASIANLDSTRIFIYDKAPETDDALSPDPCISLHHPGVRISRITRPNIGREGETYIHHILTHYSDLAQHTLFLQAEPHDRLQALRRIRDYFHPSLTGFLTLSYPSNICATCEDCVDFSEWEEDSSVLRDLQGASFDRDQVCKNVLLTYHGQFLVSSTRVRSNPLSFYAEILDHFIDPASDKHKAPYLNQTWNKDIPDSLSAPVFGYTLERMWGSIFGCSGERISIECPSLLSGTLGHKASALDGCQCLDSESLDDQYLLE</sequence>
<reference evidence="2" key="1">
    <citation type="submission" date="2023-07" db="EMBL/GenBank/DDBJ databases">
        <title>Black Yeasts Isolated from many extreme environments.</title>
        <authorList>
            <person name="Coleine C."/>
            <person name="Stajich J.E."/>
            <person name="Selbmann L."/>
        </authorList>
    </citation>
    <scope>NUCLEOTIDE SEQUENCE</scope>
    <source>
        <strain evidence="2">CCFEE 5485</strain>
    </source>
</reference>
<dbReference type="PANTHER" id="PTHR37490:SF1">
    <property type="entry name" value="GLYCOSYLTRANSFERASE 2-LIKE DOMAIN-CONTAINING PROTEIN"/>
    <property type="match status" value="1"/>
</dbReference>
<feature type="transmembrane region" description="Helical" evidence="1">
    <location>
        <begin position="34"/>
        <end position="54"/>
    </location>
</feature>
<keyword evidence="1" id="KW-0812">Transmembrane</keyword>
<keyword evidence="1" id="KW-1133">Transmembrane helix</keyword>
<keyword evidence="1" id="KW-0472">Membrane</keyword>
<evidence type="ECO:0000313" key="3">
    <source>
        <dbReference type="Proteomes" id="UP001274830"/>
    </source>
</evidence>
<dbReference type="EMBL" id="JAUTXT010000026">
    <property type="protein sequence ID" value="KAK3673252.1"/>
    <property type="molecule type" value="Genomic_DNA"/>
</dbReference>
<dbReference type="Pfam" id="PF11913">
    <property type="entry name" value="DUF3431"/>
    <property type="match status" value="1"/>
</dbReference>
<feature type="transmembrane region" description="Helical" evidence="1">
    <location>
        <begin position="130"/>
        <end position="154"/>
    </location>
</feature>
<keyword evidence="3" id="KW-1185">Reference proteome</keyword>
<dbReference type="InterPro" id="IPR021838">
    <property type="entry name" value="DUF3431"/>
</dbReference>
<organism evidence="2 3">
    <name type="scientific">Recurvomyces mirabilis</name>
    <dbReference type="NCBI Taxonomy" id="574656"/>
    <lineage>
        <taxon>Eukaryota</taxon>
        <taxon>Fungi</taxon>
        <taxon>Dikarya</taxon>
        <taxon>Ascomycota</taxon>
        <taxon>Pezizomycotina</taxon>
        <taxon>Dothideomycetes</taxon>
        <taxon>Dothideomycetidae</taxon>
        <taxon>Mycosphaerellales</taxon>
        <taxon>Teratosphaeriaceae</taxon>
        <taxon>Recurvomyces</taxon>
    </lineage>
</organism>
<proteinExistence type="predicted"/>